<organism evidence="4 5">
    <name type="scientific">Halobacteriovorax marinus</name>
    <dbReference type="NCBI Taxonomy" id="97084"/>
    <lineage>
        <taxon>Bacteria</taxon>
        <taxon>Pseudomonadati</taxon>
        <taxon>Bdellovibrionota</taxon>
        <taxon>Bacteriovoracia</taxon>
        <taxon>Bacteriovoracales</taxon>
        <taxon>Halobacteriovoraceae</taxon>
        <taxon>Halobacteriovorax</taxon>
    </lineage>
</organism>
<evidence type="ECO:0000256" key="3">
    <source>
        <dbReference type="PROSITE-ProRule" id="PRU00023"/>
    </source>
</evidence>
<protein>
    <submittedName>
        <fullName evidence="4">Uncharacterized protein</fullName>
    </submittedName>
</protein>
<proteinExistence type="predicted"/>
<dbReference type="InterPro" id="IPR036770">
    <property type="entry name" value="Ankyrin_rpt-contain_sf"/>
</dbReference>
<dbReference type="GO" id="GO:0003723">
    <property type="term" value="F:RNA binding"/>
    <property type="evidence" value="ECO:0007669"/>
    <property type="project" value="TreeGrafter"/>
</dbReference>
<dbReference type="Gene3D" id="1.25.40.20">
    <property type="entry name" value="Ankyrin repeat-containing domain"/>
    <property type="match status" value="4"/>
</dbReference>
<keyword evidence="1" id="KW-0677">Repeat</keyword>
<gene>
    <name evidence="4" type="ORF">A9Q84_16990</name>
</gene>
<feature type="repeat" description="ANK" evidence="3">
    <location>
        <begin position="167"/>
        <end position="188"/>
    </location>
</feature>
<dbReference type="InterPro" id="IPR002110">
    <property type="entry name" value="Ankyrin_rpt"/>
</dbReference>
<evidence type="ECO:0000256" key="1">
    <source>
        <dbReference type="ARBA" id="ARBA00022737"/>
    </source>
</evidence>
<dbReference type="PROSITE" id="PS50297">
    <property type="entry name" value="ANK_REP_REGION"/>
    <property type="match status" value="1"/>
</dbReference>
<dbReference type="Pfam" id="PF12796">
    <property type="entry name" value="Ank_2"/>
    <property type="match status" value="5"/>
</dbReference>
<dbReference type="PANTHER" id="PTHR24141:SF1">
    <property type="entry name" value="2-5A-DEPENDENT RIBONUCLEASE"/>
    <property type="match status" value="1"/>
</dbReference>
<keyword evidence="2 3" id="KW-0040">ANK repeat</keyword>
<dbReference type="Proteomes" id="UP000196531">
    <property type="component" value="Unassembled WGS sequence"/>
</dbReference>
<dbReference type="SUPFAM" id="SSF48403">
    <property type="entry name" value="Ankyrin repeat"/>
    <property type="match status" value="3"/>
</dbReference>
<reference evidence="5" key="1">
    <citation type="journal article" date="2017" name="Proc. Natl. Acad. Sci. U.S.A.">
        <title>Simulation of Deepwater Horizon oil plume reveals substrate specialization within a complex community of hydrocarbon-degraders.</title>
        <authorList>
            <person name="Hu P."/>
            <person name="Dubinsky E.A."/>
            <person name="Probst A.J."/>
            <person name="Wang J."/>
            <person name="Sieber C.M.K."/>
            <person name="Tom L.M."/>
            <person name="Gardinali P."/>
            <person name="Banfield J.F."/>
            <person name="Atlas R.M."/>
            <person name="Andersen G.L."/>
        </authorList>
    </citation>
    <scope>NUCLEOTIDE SEQUENCE [LARGE SCALE GENOMIC DNA]</scope>
</reference>
<evidence type="ECO:0000313" key="4">
    <source>
        <dbReference type="EMBL" id="OUR94805.1"/>
    </source>
</evidence>
<dbReference type="PANTHER" id="PTHR24141">
    <property type="entry name" value="2-5A-DEPENDENT RIBONUCLEASE"/>
    <property type="match status" value="1"/>
</dbReference>
<dbReference type="AlphaFoldDB" id="A0A1Y5F8Z0"/>
<name>A0A1Y5F8Z0_9BACT</name>
<dbReference type="PROSITE" id="PS50088">
    <property type="entry name" value="ANK_REPEAT"/>
    <property type="match status" value="1"/>
</dbReference>
<evidence type="ECO:0000313" key="5">
    <source>
        <dbReference type="Proteomes" id="UP000196531"/>
    </source>
</evidence>
<sequence length="722" mass="80656">MKFILSTAILLCSLNTYSLDHKHPPGVKDYYHIMDAAKDNDYNLVKKFLALSDIDVNREDSIENSAINYSAKDSHIDVLKLLINARGINVNKLGLYGKFTPLIIAARDGEAKAVAALLSHPKIDPNKKALRAQNEAPLILAAYKGHKRIVRMIIDHPRTNINIQSETGKTALYLASMQGNKELVRILLLKSKINVNKEIFKEDYNNNLAPGATALIVASKKGYYSIVKMLLANKNIKADMKDQWGQSAESLASTDSIRRLIQEQVSGIPNGATLYEAAKKGNIDLVKRFLAKSDIDINENTGGSNALLVASYYGHKEIVRLLLARPEIKVNQRNSFLNASALYYAASEKRLGVLRLLLNHPNVDVNLIDNEGYSVLAKAAVNNFQAGVKAILQHLKIDINLSNTINIRTAFIHSVISSKVEIVKILLNQPSLDINKVDDQGLTALDYAIKLGFQEIESLIRAQSAGIPADTTAFDAVVSGDIELFKRFLKLDNYNINQVNVDGYSHLELAIINNHNDIVKIILALPEIDLERKNSYDQNLLMIAAEYGYLEIVKSIIETNQFNLFTFNATGMTAELFAISNGYNKVASFLKSKTENRLTSENFLGLVKRSCEIIENNFEITDDSYDDTQLQLMFGNNSSVYCDLETFELKSIKLSLSDATKLSKYTSISDGLELFNLRKYKLKRLFPSLTEESSNLHKSVVYSSMIKFHTVSGKVNLIEFIW</sequence>
<dbReference type="GO" id="GO:0004540">
    <property type="term" value="F:RNA nuclease activity"/>
    <property type="evidence" value="ECO:0007669"/>
    <property type="project" value="TreeGrafter"/>
</dbReference>
<dbReference type="SMART" id="SM00248">
    <property type="entry name" value="ANK"/>
    <property type="match status" value="15"/>
</dbReference>
<dbReference type="EMBL" id="MAAO01000010">
    <property type="protein sequence ID" value="OUR94805.1"/>
    <property type="molecule type" value="Genomic_DNA"/>
</dbReference>
<dbReference type="GO" id="GO:0006396">
    <property type="term" value="P:RNA processing"/>
    <property type="evidence" value="ECO:0007669"/>
    <property type="project" value="TreeGrafter"/>
</dbReference>
<comment type="caution">
    <text evidence="4">The sequence shown here is derived from an EMBL/GenBank/DDBJ whole genome shotgun (WGS) entry which is preliminary data.</text>
</comment>
<evidence type="ECO:0000256" key="2">
    <source>
        <dbReference type="ARBA" id="ARBA00023043"/>
    </source>
</evidence>
<accession>A0A1Y5F8Z0</accession>